<dbReference type="Proteomes" id="UP000030101">
    <property type="component" value="Unassembled WGS sequence"/>
</dbReference>
<dbReference type="EMBL" id="JQZV01000013">
    <property type="protein sequence ID" value="KGN91640.1"/>
    <property type="molecule type" value="Genomic_DNA"/>
</dbReference>
<dbReference type="InterPro" id="IPR025582">
    <property type="entry name" value="YARHG_dom"/>
</dbReference>
<protein>
    <recommendedName>
        <fullName evidence="1">YARHG domain-containing protein</fullName>
    </recommendedName>
</protein>
<comment type="caution">
    <text evidence="2">The sequence shown here is derived from an EMBL/GenBank/DDBJ whole genome shotgun (WGS) entry which is preliminary data.</text>
</comment>
<dbReference type="Pfam" id="PF11369">
    <property type="entry name" value="DUF3160"/>
    <property type="match status" value="1"/>
</dbReference>
<evidence type="ECO:0000313" key="2">
    <source>
        <dbReference type="EMBL" id="KGN91640.1"/>
    </source>
</evidence>
<gene>
    <name evidence="2" type="ORF">HQ43_05910</name>
</gene>
<feature type="domain" description="YARHG" evidence="1">
    <location>
        <begin position="39"/>
        <end position="135"/>
    </location>
</feature>
<accession>A0ABR4XKX3</accession>
<dbReference type="PROSITE" id="PS51257">
    <property type="entry name" value="PROKAR_LIPOPROTEIN"/>
    <property type="match status" value="1"/>
</dbReference>
<proteinExistence type="predicted"/>
<dbReference type="SMART" id="SM01325">
    <property type="entry name" value="DUF3160"/>
    <property type="match status" value="1"/>
</dbReference>
<dbReference type="SMART" id="SM01324">
    <property type="entry name" value="YARHG"/>
    <property type="match status" value="1"/>
</dbReference>
<dbReference type="Pfam" id="PF13308">
    <property type="entry name" value="YARHG"/>
    <property type="match status" value="1"/>
</dbReference>
<dbReference type="RefSeq" id="WP_036790913.1">
    <property type="nucleotide sequence ID" value="NZ_JQZV01000013.1"/>
</dbReference>
<reference evidence="2 3" key="1">
    <citation type="submission" date="2014-08" db="EMBL/GenBank/DDBJ databases">
        <title>Porphyromonas canoris strain:OH2762 Genome sequencing.</title>
        <authorList>
            <person name="Wallis C."/>
            <person name="Deusch O."/>
            <person name="O'Flynn C."/>
            <person name="Davis I."/>
            <person name="Jospin G."/>
            <person name="Darling A.E."/>
            <person name="Coil D.A."/>
            <person name="Alexiev A."/>
            <person name="Horsfall A."/>
            <person name="Kirkwood N."/>
            <person name="Harris S."/>
            <person name="Eisen J.A."/>
        </authorList>
    </citation>
    <scope>NUCLEOTIDE SEQUENCE [LARGE SCALE GENOMIC DNA]</scope>
    <source>
        <strain evidence="3">COT-108 OH2762</strain>
    </source>
</reference>
<keyword evidence="3" id="KW-1185">Reference proteome</keyword>
<dbReference type="InterPro" id="IPR022601">
    <property type="entry name" value="DUF3160"/>
</dbReference>
<name>A0ABR4XKX3_9PORP</name>
<evidence type="ECO:0000259" key="1">
    <source>
        <dbReference type="SMART" id="SM01324"/>
    </source>
</evidence>
<sequence length="806" mass="92299">MKKLASVICLILFIAIGGCTSKKENSGETPAEKSVPFFGDSMLPRSLDLNQEIEAYTMEELLLLRNYPYAIHGLYFMDANINGFFSSSTDWYTKLYEEAFEQSEENGTNFPTEYSDITLSPEEAAFVARVDKRIEELKKEQYIVKGNLRLGNTKMIVNDRQFYEVDSLFMKNLEAFNFTIAYGTHEQLFHLYEQNDYENIPSFITTDLFLQTFHMYFSYVLKSLEKEIFIPAITEISESMYRNATRISKETGEEKIKALAEYTAAFYAIPYYLLTGEKLPVAEKYENAVAEEIKNILKEKSSMSAFLATGADFPFDLFKPRGNYTRSEQTKAYFRAMMWLQVAYFCLDGDEDFEKTLFQAILLRDSKTREGKSIEALYDGMYSQTVFLVGESDNLSVMDVVGIMRKKNISKMGEALSAEGIATIRKEMKSLALQKNKISPKIELTCHDKINFMPQRYLPDNEILQELVDITPDSKRAFPKGLDVFAANGLTQAEDILKNFYNEDLNWSGYSGELDKLKEKFRTYKPAEPPLYNRWLESLFTMVRMDKNVPDFMKTKEWGYKNLNTALASWAELKHDAILYGEQPVAAECGGGGLPDPYVKGYVEPNLPFWEKMNEILDVTKALLEKHNCLTKDLESKTDQLQGHILFLIDVTKKELAGENLTENEHLMIGVLGSYIEDYTLSILDPGTFFSSWTYVKGPDRSVAVVADIYTRNVLECNKQGVLHVGTGYVNPIYVVVEIDGFLYLTRGATFSYYEFVRPLNERLTDEEWQKLLEEEKAPGIPDWMKPLVVGKAPKSDDREQYSSGC</sequence>
<dbReference type="InterPro" id="IPR038434">
    <property type="entry name" value="YARHG_sf"/>
</dbReference>
<organism evidence="2 3">
    <name type="scientific">Porphyromonas canoris</name>
    <dbReference type="NCBI Taxonomy" id="36875"/>
    <lineage>
        <taxon>Bacteria</taxon>
        <taxon>Pseudomonadati</taxon>
        <taxon>Bacteroidota</taxon>
        <taxon>Bacteroidia</taxon>
        <taxon>Bacteroidales</taxon>
        <taxon>Porphyromonadaceae</taxon>
        <taxon>Porphyromonas</taxon>
    </lineage>
</organism>
<evidence type="ECO:0000313" key="3">
    <source>
        <dbReference type="Proteomes" id="UP000030101"/>
    </source>
</evidence>
<dbReference type="Gene3D" id="1.20.58.1690">
    <property type="match status" value="1"/>
</dbReference>